<dbReference type="Gene3D" id="3.15.20.10">
    <property type="entry name" value="Bactericidal permeability-increasing protein, domain 2"/>
    <property type="match status" value="1"/>
</dbReference>
<name>J9DLL1_WUCBA</name>
<evidence type="ECO:0000313" key="2">
    <source>
        <dbReference type="Proteomes" id="UP000004810"/>
    </source>
</evidence>
<dbReference type="Proteomes" id="UP000004810">
    <property type="component" value="Unassembled WGS sequence"/>
</dbReference>
<reference evidence="2" key="1">
    <citation type="submission" date="2012-08" db="EMBL/GenBank/DDBJ databases">
        <title>The Genome Sequence of Wuchereria bancrofti.</title>
        <authorList>
            <person name="Nutman T.B."/>
            <person name="Fink D.L."/>
            <person name="Russ C."/>
            <person name="Young S."/>
            <person name="Zeng Q."/>
            <person name="Koehrsen M."/>
            <person name="Alvarado L."/>
            <person name="Berlin A."/>
            <person name="Chapman S.B."/>
            <person name="Chen Z."/>
            <person name="Freedman E."/>
            <person name="Gellesch M."/>
            <person name="Goldberg J."/>
            <person name="Griggs A."/>
            <person name="Gujja S."/>
            <person name="Heilman E.R."/>
            <person name="Heiman D."/>
            <person name="Hepburn T."/>
            <person name="Howarth C."/>
            <person name="Jen D."/>
            <person name="Larson L."/>
            <person name="Lewis B."/>
            <person name="Mehta T."/>
            <person name="Park D."/>
            <person name="Pearson M."/>
            <person name="Roberts A."/>
            <person name="Saif S."/>
            <person name="Shea T."/>
            <person name="Shenoy N."/>
            <person name="Sisk P."/>
            <person name="Stolte C."/>
            <person name="Sykes S."/>
            <person name="Walk T."/>
            <person name="White J."/>
            <person name="Yandava C."/>
            <person name="Haas B."/>
            <person name="Henn M.R."/>
            <person name="Nusbaum C."/>
            <person name="Birren B."/>
        </authorList>
    </citation>
    <scope>NUCLEOTIDE SEQUENCE [LARGE SCALE GENOMIC DNA]</scope>
    <source>
        <strain evidence="2">NA</strain>
    </source>
</reference>
<feature type="non-terminal residue" evidence="1">
    <location>
        <position position="1"/>
    </location>
</feature>
<comment type="caution">
    <text evidence="1">The sequence shown here is derived from an EMBL/GenBank/DDBJ whole genome shotgun (WGS) entry which is preliminary data.</text>
</comment>
<dbReference type="EMBL" id="ADBV01022260">
    <property type="protein sequence ID" value="EJW70361.1"/>
    <property type="molecule type" value="Genomic_DNA"/>
</dbReference>
<proteinExistence type="predicted"/>
<dbReference type="GO" id="GO:0008289">
    <property type="term" value="F:lipid binding"/>
    <property type="evidence" value="ECO:0007669"/>
    <property type="project" value="InterPro"/>
</dbReference>
<dbReference type="InterPro" id="IPR032942">
    <property type="entry name" value="BPI/LBP/Plunc"/>
</dbReference>
<evidence type="ECO:0000313" key="1">
    <source>
        <dbReference type="EMBL" id="EJW70361.1"/>
    </source>
</evidence>
<feature type="non-terminal residue" evidence="1">
    <location>
        <position position="126"/>
    </location>
</feature>
<dbReference type="SUPFAM" id="SSF55394">
    <property type="entry name" value="Bactericidal permeability-increasing protein, BPI"/>
    <property type="match status" value="1"/>
</dbReference>
<organism evidence="1 2">
    <name type="scientific">Wuchereria bancrofti</name>
    <dbReference type="NCBI Taxonomy" id="6293"/>
    <lineage>
        <taxon>Eukaryota</taxon>
        <taxon>Metazoa</taxon>
        <taxon>Ecdysozoa</taxon>
        <taxon>Nematoda</taxon>
        <taxon>Chromadorea</taxon>
        <taxon>Rhabditida</taxon>
        <taxon>Spirurina</taxon>
        <taxon>Spiruromorpha</taxon>
        <taxon>Filarioidea</taxon>
        <taxon>Onchocercidae</taxon>
        <taxon>Wuchereria</taxon>
    </lineage>
</organism>
<protein>
    <submittedName>
        <fullName evidence="1">Uncharacterized protein</fullName>
    </submittedName>
</protein>
<dbReference type="PANTHER" id="PTHR10504:SF133">
    <property type="entry name" value="LIPID-BINDING SERUM GLYCOPROTEIN C-TERMINAL DOMAIN-CONTAINING PROTEIN"/>
    <property type="match status" value="1"/>
</dbReference>
<dbReference type="GO" id="GO:0005615">
    <property type="term" value="C:extracellular space"/>
    <property type="evidence" value="ECO:0007669"/>
    <property type="project" value="TreeGrafter"/>
</dbReference>
<dbReference type="AlphaFoldDB" id="J9DLL1"/>
<dbReference type="PANTHER" id="PTHR10504">
    <property type="entry name" value="BACTERICIDAL PERMEABILITY-INCREASING BPI PROTEIN-RELATED"/>
    <property type="match status" value="1"/>
</dbReference>
<gene>
    <name evidence="1" type="ORF">WUBG_18731</name>
</gene>
<sequence>IICSSFNTELVPVISNRLMNTPMSAALFDQYFVNYGFIEQIQYLPNAIELKHRGNTFSIVKQGLNRLNDFRLPFPSAPITLDSPENRAMVEFTMSNYTLASLLYWMDQYRNFDYEISKESINNTLM</sequence>
<dbReference type="InterPro" id="IPR017943">
    <property type="entry name" value="Bactericidal_perm-incr_a/b_dom"/>
</dbReference>
<accession>J9DLL1</accession>